<evidence type="ECO:0000313" key="2">
    <source>
        <dbReference type="EMBL" id="KAK0580573.1"/>
    </source>
</evidence>
<accession>A0AA39VJP2</accession>
<dbReference type="InterPro" id="IPR012337">
    <property type="entry name" value="RNaseH-like_sf"/>
</dbReference>
<reference evidence="2" key="1">
    <citation type="journal article" date="2022" name="Plant J.">
        <title>Strategies of tolerance reflected in two North American maple genomes.</title>
        <authorList>
            <person name="McEvoy S.L."/>
            <person name="Sezen U.U."/>
            <person name="Trouern-Trend A."/>
            <person name="McMahon S.M."/>
            <person name="Schaberg P.G."/>
            <person name="Yang J."/>
            <person name="Wegrzyn J.L."/>
            <person name="Swenson N.G."/>
        </authorList>
    </citation>
    <scope>NUCLEOTIDE SEQUENCE</scope>
    <source>
        <strain evidence="2">NS2018</strain>
    </source>
</reference>
<dbReference type="Gene3D" id="3.30.420.10">
    <property type="entry name" value="Ribonuclease H-like superfamily/Ribonuclease H"/>
    <property type="match status" value="1"/>
</dbReference>
<feature type="domain" description="RNase H type-1" evidence="1">
    <location>
        <begin position="151"/>
        <end position="280"/>
    </location>
</feature>
<name>A0AA39VJP2_ACESA</name>
<dbReference type="InterPro" id="IPR002156">
    <property type="entry name" value="RNaseH_domain"/>
</dbReference>
<dbReference type="InterPro" id="IPR044730">
    <property type="entry name" value="RNase_H-like_dom_plant"/>
</dbReference>
<dbReference type="PROSITE" id="PS50879">
    <property type="entry name" value="RNASE_H_1"/>
    <property type="match status" value="1"/>
</dbReference>
<organism evidence="2 3">
    <name type="scientific">Acer saccharum</name>
    <name type="common">Sugar maple</name>
    <dbReference type="NCBI Taxonomy" id="4024"/>
    <lineage>
        <taxon>Eukaryota</taxon>
        <taxon>Viridiplantae</taxon>
        <taxon>Streptophyta</taxon>
        <taxon>Embryophyta</taxon>
        <taxon>Tracheophyta</taxon>
        <taxon>Spermatophyta</taxon>
        <taxon>Magnoliopsida</taxon>
        <taxon>eudicotyledons</taxon>
        <taxon>Gunneridae</taxon>
        <taxon>Pentapetalae</taxon>
        <taxon>rosids</taxon>
        <taxon>malvids</taxon>
        <taxon>Sapindales</taxon>
        <taxon>Sapindaceae</taxon>
        <taxon>Hippocastanoideae</taxon>
        <taxon>Acereae</taxon>
        <taxon>Acer</taxon>
    </lineage>
</organism>
<comment type="caution">
    <text evidence="2">The sequence shown here is derived from an EMBL/GenBank/DDBJ whole genome shotgun (WGS) entry which is preliminary data.</text>
</comment>
<gene>
    <name evidence="2" type="ORF">LWI29_003691</name>
</gene>
<dbReference type="InterPro" id="IPR053151">
    <property type="entry name" value="RNase_H-like"/>
</dbReference>
<dbReference type="Proteomes" id="UP001168877">
    <property type="component" value="Unassembled WGS sequence"/>
</dbReference>
<keyword evidence="3" id="KW-1185">Reference proteome</keyword>
<sequence length="312" mass="35849">MASVCDCCVQRSQENIDHILSLGEVASEVWRRASVVLGIPFRPVLPWKNRVTNWFHYARKSSIKGILIGLIPCLISWCLWNRRCKARMEGVHQNADQIWRNVWYWVRSLAEDNVSFRKLKTPDFSIMKEFQIQHQRVCARPEKFISWAKPPAGWIKLNCDGSCRGNPGNSGGGGIIRDCHGMAKAAFSSCFGNGTNNSAELKAILEGIRLCKRLIYFNVIIESDSLIVVDWLRKGSCTLWYLWDFWEDLVAELEGVNFMVLHQYREGNNAADFLARDGEMGKNIIYEDPHLFPRFLKGVLRIDRLGLPSFRH</sequence>
<dbReference type="GO" id="GO:0003676">
    <property type="term" value="F:nucleic acid binding"/>
    <property type="evidence" value="ECO:0007669"/>
    <property type="project" value="InterPro"/>
</dbReference>
<reference evidence="2" key="2">
    <citation type="submission" date="2023-06" db="EMBL/GenBank/DDBJ databases">
        <authorList>
            <person name="Swenson N.G."/>
            <person name="Wegrzyn J.L."/>
            <person name="Mcevoy S.L."/>
        </authorList>
    </citation>
    <scope>NUCLEOTIDE SEQUENCE</scope>
    <source>
        <strain evidence="2">NS2018</strain>
        <tissue evidence="2">Leaf</tissue>
    </source>
</reference>
<evidence type="ECO:0000259" key="1">
    <source>
        <dbReference type="PROSITE" id="PS50879"/>
    </source>
</evidence>
<dbReference type="PANTHER" id="PTHR47723">
    <property type="entry name" value="OS05G0353850 PROTEIN"/>
    <property type="match status" value="1"/>
</dbReference>
<dbReference type="SUPFAM" id="SSF53098">
    <property type="entry name" value="Ribonuclease H-like"/>
    <property type="match status" value="1"/>
</dbReference>
<dbReference type="EMBL" id="JAUESC010000384">
    <property type="protein sequence ID" value="KAK0580573.1"/>
    <property type="molecule type" value="Genomic_DNA"/>
</dbReference>
<evidence type="ECO:0000313" key="3">
    <source>
        <dbReference type="Proteomes" id="UP001168877"/>
    </source>
</evidence>
<dbReference type="AlphaFoldDB" id="A0AA39VJP2"/>
<dbReference type="CDD" id="cd06222">
    <property type="entry name" value="RNase_H_like"/>
    <property type="match status" value="1"/>
</dbReference>
<dbReference type="Pfam" id="PF13456">
    <property type="entry name" value="RVT_3"/>
    <property type="match status" value="1"/>
</dbReference>
<dbReference type="PANTHER" id="PTHR47723:SF19">
    <property type="entry name" value="POLYNUCLEOTIDYL TRANSFERASE, RIBONUCLEASE H-LIKE SUPERFAMILY PROTEIN"/>
    <property type="match status" value="1"/>
</dbReference>
<dbReference type="InterPro" id="IPR036397">
    <property type="entry name" value="RNaseH_sf"/>
</dbReference>
<proteinExistence type="predicted"/>
<protein>
    <recommendedName>
        <fullName evidence="1">RNase H type-1 domain-containing protein</fullName>
    </recommendedName>
</protein>
<dbReference type="GO" id="GO:0004523">
    <property type="term" value="F:RNA-DNA hybrid ribonuclease activity"/>
    <property type="evidence" value="ECO:0007669"/>
    <property type="project" value="InterPro"/>
</dbReference>